<keyword evidence="8" id="KW-1185">Reference proteome</keyword>
<evidence type="ECO:0000256" key="4">
    <source>
        <dbReference type="SAM" id="Phobius"/>
    </source>
</evidence>
<evidence type="ECO:0000313" key="8">
    <source>
        <dbReference type="Proteomes" id="UP000317839"/>
    </source>
</evidence>
<sequence length="703" mass="81034">MKTLVNTCILVALWLSISCQVSAESETNDDSQLSEALTYQHVNPRRAIQLLEQAIATASQQDQFIGEPEAIKRLWLIYLLYKVGLEQQAEKYGVQLSSREATSKAKPWVNLAEAVVELNKQEINNAQRLLDKVALYLDEHNNERLTMWHSLSLGAIESRGSQYEKALIHLNQAEKLASEFKNALVLMNVLSQQINIEYYMRQYSKALEHNENFLKQSKRLQDEFYEVFAYSNAMNIHYMLALQAEQAAAEIIDESLQKTKLQTAERHRKLSEKYRDLVLTVGEEVGAFKPRMRALIQLQNQFIRDENLDQVKALVAKTIEIADEQGVLYEKGVSLNNLAIAYRTAGLYQEALEALAEADKIYQTIQHPQSMLWALEDYSIIYELAGDHENALNYYKQYHQKSLELIQETNSERVLELQEIFEAEKSRQEIQRLNQDNTLKASELKAQQLQTAVFVGLGLFLATVLIFFYSRNKLITEKNTKLDQLNAKLQEQAFRDPLTKLQNRRFLKEIQPRMESSVIRRVHKDSDSKQKLGIVILDIDHFKNINDQFGHDIGDTVIKNFADILTTNLREGDIAIRWGGEEFFVTLFDTDILGVETFCQRIMQTCNQETMKIDEHEIKVTASLGYALFPLISDNPDWFNWNEAMRLIDTYLYAAKKEGRNCSVTVDLEALDDSLRSKQVILSADFIDKISTTSSYKKLTIRY</sequence>
<dbReference type="SUPFAM" id="SSF48452">
    <property type="entry name" value="TPR-like"/>
    <property type="match status" value="1"/>
</dbReference>
<dbReference type="InterPro" id="IPR000160">
    <property type="entry name" value="GGDEF_dom"/>
</dbReference>
<dbReference type="SUPFAM" id="SSF55073">
    <property type="entry name" value="Nucleotide cyclase"/>
    <property type="match status" value="1"/>
</dbReference>
<dbReference type="PROSITE" id="PS51257">
    <property type="entry name" value="PROKAR_LIPOPROTEIN"/>
    <property type="match status" value="1"/>
</dbReference>
<keyword evidence="4" id="KW-1133">Transmembrane helix</keyword>
<evidence type="ECO:0000259" key="6">
    <source>
        <dbReference type="PROSITE" id="PS50887"/>
    </source>
</evidence>
<reference evidence="7 8" key="1">
    <citation type="submission" date="2019-06" db="EMBL/GenBank/DDBJ databases">
        <title>Draft genome of Aliikangiella marina GYP-15.</title>
        <authorList>
            <person name="Wang G."/>
        </authorList>
    </citation>
    <scope>NUCLEOTIDE SEQUENCE [LARGE SCALE GENOMIC DNA]</scope>
    <source>
        <strain evidence="7 8">GYP-15</strain>
    </source>
</reference>
<accession>A0A545T520</accession>
<dbReference type="AlphaFoldDB" id="A0A545T520"/>
<comment type="caution">
    <text evidence="7">The sequence shown here is derived from an EMBL/GenBank/DDBJ whole genome shotgun (WGS) entry which is preliminary data.</text>
</comment>
<dbReference type="NCBIfam" id="TIGR00254">
    <property type="entry name" value="GGDEF"/>
    <property type="match status" value="1"/>
</dbReference>
<evidence type="ECO:0000256" key="1">
    <source>
        <dbReference type="ARBA" id="ARBA00001946"/>
    </source>
</evidence>
<proteinExistence type="predicted"/>
<dbReference type="Pfam" id="PF13424">
    <property type="entry name" value="TPR_12"/>
    <property type="match status" value="1"/>
</dbReference>
<keyword evidence="4" id="KW-0472">Membrane</keyword>
<dbReference type="RefSeq" id="WP_142943654.1">
    <property type="nucleotide sequence ID" value="NZ_VIKR01000005.1"/>
</dbReference>
<feature type="signal peptide" evidence="5">
    <location>
        <begin position="1"/>
        <end position="23"/>
    </location>
</feature>
<dbReference type="PANTHER" id="PTHR45138">
    <property type="entry name" value="REGULATORY COMPONENTS OF SENSORY TRANSDUCTION SYSTEM"/>
    <property type="match status" value="1"/>
</dbReference>
<evidence type="ECO:0000256" key="5">
    <source>
        <dbReference type="SAM" id="SignalP"/>
    </source>
</evidence>
<evidence type="ECO:0000313" key="7">
    <source>
        <dbReference type="EMBL" id="TQV72324.1"/>
    </source>
</evidence>
<dbReference type="Gene3D" id="3.30.70.270">
    <property type="match status" value="1"/>
</dbReference>
<dbReference type="EC" id="2.7.7.65" evidence="2"/>
<evidence type="ECO:0000256" key="3">
    <source>
        <dbReference type="ARBA" id="ARBA00034247"/>
    </source>
</evidence>
<dbReference type="GO" id="GO:0052621">
    <property type="term" value="F:diguanylate cyclase activity"/>
    <property type="evidence" value="ECO:0007669"/>
    <property type="project" value="UniProtKB-EC"/>
</dbReference>
<keyword evidence="4" id="KW-0812">Transmembrane</keyword>
<evidence type="ECO:0000256" key="2">
    <source>
        <dbReference type="ARBA" id="ARBA00012528"/>
    </source>
</evidence>
<protein>
    <recommendedName>
        <fullName evidence="2">diguanylate cyclase</fullName>
        <ecNumber evidence="2">2.7.7.65</ecNumber>
    </recommendedName>
</protein>
<feature type="transmembrane region" description="Helical" evidence="4">
    <location>
        <begin position="449"/>
        <end position="469"/>
    </location>
</feature>
<dbReference type="InterPro" id="IPR050469">
    <property type="entry name" value="Diguanylate_Cyclase"/>
</dbReference>
<name>A0A545T520_9GAMM</name>
<dbReference type="Pfam" id="PF00990">
    <property type="entry name" value="GGDEF"/>
    <property type="match status" value="1"/>
</dbReference>
<gene>
    <name evidence="7" type="ORF">FLL45_19090</name>
</gene>
<feature type="chain" id="PRO_5021925390" description="diguanylate cyclase" evidence="5">
    <location>
        <begin position="24"/>
        <end position="703"/>
    </location>
</feature>
<dbReference type="InterPro" id="IPR011990">
    <property type="entry name" value="TPR-like_helical_dom_sf"/>
</dbReference>
<dbReference type="PROSITE" id="PS50887">
    <property type="entry name" value="GGDEF"/>
    <property type="match status" value="1"/>
</dbReference>
<keyword evidence="5" id="KW-0732">Signal</keyword>
<dbReference type="Gene3D" id="1.25.40.10">
    <property type="entry name" value="Tetratricopeptide repeat domain"/>
    <property type="match status" value="2"/>
</dbReference>
<dbReference type="InterPro" id="IPR029787">
    <property type="entry name" value="Nucleotide_cyclase"/>
</dbReference>
<dbReference type="InterPro" id="IPR043128">
    <property type="entry name" value="Rev_trsase/Diguanyl_cyclase"/>
</dbReference>
<dbReference type="EMBL" id="VIKR01000005">
    <property type="protein sequence ID" value="TQV72324.1"/>
    <property type="molecule type" value="Genomic_DNA"/>
</dbReference>
<dbReference type="OrthoDB" id="6191081at2"/>
<dbReference type="PANTHER" id="PTHR45138:SF9">
    <property type="entry name" value="DIGUANYLATE CYCLASE DGCM-RELATED"/>
    <property type="match status" value="1"/>
</dbReference>
<dbReference type="Proteomes" id="UP000317839">
    <property type="component" value="Unassembled WGS sequence"/>
</dbReference>
<dbReference type="SMART" id="SM00267">
    <property type="entry name" value="GGDEF"/>
    <property type="match status" value="1"/>
</dbReference>
<dbReference type="FunFam" id="3.30.70.270:FF:000001">
    <property type="entry name" value="Diguanylate cyclase domain protein"/>
    <property type="match status" value="1"/>
</dbReference>
<comment type="cofactor">
    <cofactor evidence="1">
        <name>Mg(2+)</name>
        <dbReference type="ChEBI" id="CHEBI:18420"/>
    </cofactor>
</comment>
<organism evidence="7 8">
    <name type="scientific">Aliikangiella marina</name>
    <dbReference type="NCBI Taxonomy" id="1712262"/>
    <lineage>
        <taxon>Bacteria</taxon>
        <taxon>Pseudomonadati</taxon>
        <taxon>Pseudomonadota</taxon>
        <taxon>Gammaproteobacteria</taxon>
        <taxon>Oceanospirillales</taxon>
        <taxon>Pleioneaceae</taxon>
        <taxon>Aliikangiella</taxon>
    </lineage>
</organism>
<feature type="domain" description="GGDEF" evidence="6">
    <location>
        <begin position="530"/>
        <end position="668"/>
    </location>
</feature>
<comment type="catalytic activity">
    <reaction evidence="3">
        <text>2 GTP = 3',3'-c-di-GMP + 2 diphosphate</text>
        <dbReference type="Rhea" id="RHEA:24898"/>
        <dbReference type="ChEBI" id="CHEBI:33019"/>
        <dbReference type="ChEBI" id="CHEBI:37565"/>
        <dbReference type="ChEBI" id="CHEBI:58805"/>
        <dbReference type="EC" id="2.7.7.65"/>
    </reaction>
</comment>
<dbReference type="CDD" id="cd01949">
    <property type="entry name" value="GGDEF"/>
    <property type="match status" value="1"/>
</dbReference>